<dbReference type="PRINTS" id="PR01806">
    <property type="entry name" value="VIRFACTRMVIN"/>
</dbReference>
<evidence type="ECO:0000313" key="13">
    <source>
        <dbReference type="Proteomes" id="UP000190423"/>
    </source>
</evidence>
<keyword evidence="5 10" id="KW-0573">Peptidoglycan synthesis</keyword>
<keyword evidence="10 11" id="KW-0813">Transport</keyword>
<dbReference type="InterPro" id="IPR004268">
    <property type="entry name" value="MurJ"/>
</dbReference>
<feature type="transmembrane region" description="Helical" evidence="10">
    <location>
        <begin position="305"/>
        <end position="326"/>
    </location>
</feature>
<keyword evidence="6 10" id="KW-1133">Transmembrane helix</keyword>
<evidence type="ECO:0000256" key="5">
    <source>
        <dbReference type="ARBA" id="ARBA00022984"/>
    </source>
</evidence>
<dbReference type="GO" id="GO:0071555">
    <property type="term" value="P:cell wall organization"/>
    <property type="evidence" value="ECO:0007669"/>
    <property type="project" value="UniProtKB-UniRule"/>
</dbReference>
<evidence type="ECO:0000256" key="2">
    <source>
        <dbReference type="ARBA" id="ARBA00022475"/>
    </source>
</evidence>
<keyword evidence="3 10" id="KW-0812">Transmembrane</keyword>
<keyword evidence="4 10" id="KW-0133">Cell shape</keyword>
<evidence type="ECO:0000256" key="4">
    <source>
        <dbReference type="ARBA" id="ARBA00022960"/>
    </source>
</evidence>
<gene>
    <name evidence="10" type="primary">murJ</name>
    <name evidence="12" type="ORF">SAMN02745149_00625</name>
</gene>
<sequence length="557" mass="60842">MKKTNGTNAQQNGAKHTSLLKSGILLSVMTFASRIMGLIREMTKAAFLGTSAYADAFGIAFMIPNLFRRLFAENSISVAFIPTFRGYLEDCTDGESRKKTQEFVSATLTLVSFLTACVTVLGIIAAPLIVPLFYSGSTDSAILAETAFLTRIMFPYLFVISAAAFFQGILNGCNIFAPSGFTPVLFNGIVVLITYILTPQLPNPENLPQEALAARAMSFGVLTGGCFQALFQWPFVKKTGWKTTLTGLRKAFTNPGTKKVVALIVPTIIGMAAYQLNDLVSTALAGKVGTGTVSSLQYSLRLQELILGIFAVSIGTVILPDLSGLAKKQQWEEFNRMLLQAINIIALITIPVTFYSLVCGKDIISLVYKTKNFTGQSVLMTLEVFRFHIIGLFFIAVNRIISPAFYAQGNTKLPTLAGIICFTVNIALVLILAFPLKGAGIAFSLTAASLVNTVFLFIFMNKMHGMQAATIAKKMIIFIIRMICFSVIAACPVYFVRPYILRAFSGFSNRLIVYGIPVLITALIFAITGIVLLVLFKDETAYSITRKIKNRRQNKQN</sequence>
<dbReference type="GO" id="GO:0034204">
    <property type="term" value="P:lipid translocation"/>
    <property type="evidence" value="ECO:0007669"/>
    <property type="project" value="TreeGrafter"/>
</dbReference>
<dbReference type="GO" id="GO:0015648">
    <property type="term" value="F:lipid-linked peptidoglycan transporter activity"/>
    <property type="evidence" value="ECO:0007669"/>
    <property type="project" value="UniProtKB-UniRule"/>
</dbReference>
<proteinExistence type="inferred from homology"/>
<comment type="pathway">
    <text evidence="10">Cell wall biogenesis; peptidoglycan biosynthesis.</text>
</comment>
<comment type="function">
    <text evidence="8 10 11">Involved in peptidoglycan biosynthesis. Transports lipid-linked peptidoglycan precursors from the inner to the outer leaflet of the cytoplasmic membrane.</text>
</comment>
<feature type="transmembrane region" description="Helical" evidence="10">
    <location>
        <begin position="154"/>
        <end position="173"/>
    </location>
</feature>
<organism evidence="12 13">
    <name type="scientific">Treponema porcinum</name>
    <dbReference type="NCBI Taxonomy" id="261392"/>
    <lineage>
        <taxon>Bacteria</taxon>
        <taxon>Pseudomonadati</taxon>
        <taxon>Spirochaetota</taxon>
        <taxon>Spirochaetia</taxon>
        <taxon>Spirochaetales</taxon>
        <taxon>Treponemataceae</taxon>
        <taxon>Treponema</taxon>
    </lineage>
</organism>
<dbReference type="InterPro" id="IPR051050">
    <property type="entry name" value="Lipid_II_flippase_MurJ/MviN"/>
</dbReference>
<evidence type="ECO:0000256" key="8">
    <source>
        <dbReference type="ARBA" id="ARBA00060041"/>
    </source>
</evidence>
<feature type="transmembrane region" description="Helical" evidence="10">
    <location>
        <begin position="479"/>
        <end position="500"/>
    </location>
</feature>
<feature type="transmembrane region" description="Helical" evidence="10">
    <location>
        <begin position="257"/>
        <end position="276"/>
    </location>
</feature>
<keyword evidence="10 11" id="KW-0961">Cell wall biogenesis/degradation</keyword>
<dbReference type="OrthoDB" id="9804143at2"/>
<evidence type="ECO:0000256" key="10">
    <source>
        <dbReference type="HAMAP-Rule" id="MF_02078"/>
    </source>
</evidence>
<feature type="transmembrane region" description="Helical" evidence="10">
    <location>
        <begin position="440"/>
        <end position="459"/>
    </location>
</feature>
<dbReference type="PANTHER" id="PTHR47019">
    <property type="entry name" value="LIPID II FLIPPASE MURJ"/>
    <property type="match status" value="1"/>
</dbReference>
<dbReference type="HAMAP" id="MF_02078">
    <property type="entry name" value="MurJ_MviN"/>
    <property type="match status" value="1"/>
</dbReference>
<feature type="transmembrane region" description="Helical" evidence="10">
    <location>
        <begin position="45"/>
        <end position="67"/>
    </location>
</feature>
<dbReference type="PIRSF" id="PIRSF002869">
    <property type="entry name" value="MviN"/>
    <property type="match status" value="1"/>
</dbReference>
<dbReference type="STRING" id="261392.SAMN02745149_00625"/>
<keyword evidence="7 10" id="KW-0472">Membrane</keyword>
<keyword evidence="13" id="KW-1185">Reference proteome</keyword>
<feature type="transmembrane region" description="Helical" evidence="10">
    <location>
        <begin position="106"/>
        <end position="134"/>
    </location>
</feature>
<evidence type="ECO:0000256" key="11">
    <source>
        <dbReference type="PIRNR" id="PIRNR002869"/>
    </source>
</evidence>
<dbReference type="Pfam" id="PF03023">
    <property type="entry name" value="MurJ"/>
    <property type="match status" value="1"/>
</dbReference>
<dbReference type="GO" id="GO:0008360">
    <property type="term" value="P:regulation of cell shape"/>
    <property type="evidence" value="ECO:0007669"/>
    <property type="project" value="UniProtKB-UniRule"/>
</dbReference>
<feature type="transmembrane region" description="Helical" evidence="10">
    <location>
        <begin position="20"/>
        <end position="39"/>
    </location>
</feature>
<dbReference type="PANTHER" id="PTHR47019:SF1">
    <property type="entry name" value="LIPID II FLIPPASE MURJ"/>
    <property type="match status" value="1"/>
</dbReference>
<dbReference type="RefSeq" id="WP_078932545.1">
    <property type="nucleotide sequence ID" value="NZ_FUWG01000004.1"/>
</dbReference>
<feature type="transmembrane region" description="Helical" evidence="10">
    <location>
        <begin position="512"/>
        <end position="536"/>
    </location>
</feature>
<dbReference type="AlphaFoldDB" id="A0A1T4JNA2"/>
<dbReference type="GeneID" id="78315938"/>
<comment type="similarity">
    <text evidence="9 10 11">Belongs to the MurJ/MviN family.</text>
</comment>
<feature type="transmembrane region" description="Helical" evidence="10">
    <location>
        <begin position="413"/>
        <end position="434"/>
    </location>
</feature>
<name>A0A1T4JNA2_TREPO</name>
<dbReference type="UniPathway" id="UPA00219"/>
<accession>A0A1T4JNA2</accession>
<dbReference type="Proteomes" id="UP000190423">
    <property type="component" value="Unassembled WGS sequence"/>
</dbReference>
<evidence type="ECO:0000256" key="1">
    <source>
        <dbReference type="ARBA" id="ARBA00004651"/>
    </source>
</evidence>
<evidence type="ECO:0000256" key="9">
    <source>
        <dbReference type="ARBA" id="ARBA00061532"/>
    </source>
</evidence>
<keyword evidence="2 10" id="KW-1003">Cell membrane</keyword>
<evidence type="ECO:0000256" key="6">
    <source>
        <dbReference type="ARBA" id="ARBA00022989"/>
    </source>
</evidence>
<evidence type="ECO:0000256" key="3">
    <source>
        <dbReference type="ARBA" id="ARBA00022692"/>
    </source>
</evidence>
<evidence type="ECO:0000256" key="7">
    <source>
        <dbReference type="ARBA" id="ARBA00023136"/>
    </source>
</evidence>
<evidence type="ECO:0000313" key="12">
    <source>
        <dbReference type="EMBL" id="SJZ31682.1"/>
    </source>
</evidence>
<comment type="subcellular location">
    <subcellularLocation>
        <location evidence="1 10">Cell membrane</location>
        <topology evidence="1 10">Multi-pass membrane protein</topology>
    </subcellularLocation>
</comment>
<dbReference type="NCBIfam" id="TIGR01695">
    <property type="entry name" value="murJ_mviN"/>
    <property type="match status" value="1"/>
</dbReference>
<feature type="transmembrane region" description="Helical" evidence="10">
    <location>
        <begin position="338"/>
        <end position="358"/>
    </location>
</feature>
<feature type="transmembrane region" description="Helical" evidence="10">
    <location>
        <begin position="378"/>
        <end position="401"/>
    </location>
</feature>
<feature type="transmembrane region" description="Helical" evidence="10">
    <location>
        <begin position="180"/>
        <end position="197"/>
    </location>
</feature>
<dbReference type="EMBL" id="FUWG01000004">
    <property type="protein sequence ID" value="SJZ31682.1"/>
    <property type="molecule type" value="Genomic_DNA"/>
</dbReference>
<dbReference type="CDD" id="cd13123">
    <property type="entry name" value="MATE_MurJ_like"/>
    <property type="match status" value="1"/>
</dbReference>
<dbReference type="GO" id="GO:0005886">
    <property type="term" value="C:plasma membrane"/>
    <property type="evidence" value="ECO:0007669"/>
    <property type="project" value="UniProtKB-SubCell"/>
</dbReference>
<reference evidence="12 13" key="1">
    <citation type="submission" date="2017-02" db="EMBL/GenBank/DDBJ databases">
        <authorList>
            <person name="Peterson S.W."/>
        </authorList>
    </citation>
    <scope>NUCLEOTIDE SEQUENCE [LARGE SCALE GENOMIC DNA]</scope>
    <source>
        <strain evidence="12 13">ATCC BAA-908</strain>
    </source>
</reference>
<dbReference type="GO" id="GO:0009252">
    <property type="term" value="P:peptidoglycan biosynthetic process"/>
    <property type="evidence" value="ECO:0007669"/>
    <property type="project" value="UniProtKB-UniRule"/>
</dbReference>
<feature type="transmembrane region" description="Helical" evidence="10">
    <location>
        <begin position="217"/>
        <end position="236"/>
    </location>
</feature>
<protein>
    <recommendedName>
        <fullName evidence="10">Probable lipid II flippase MurJ</fullName>
    </recommendedName>
</protein>